<accession>A0A1G6YBE7</accession>
<evidence type="ECO:0000313" key="3">
    <source>
        <dbReference type="Proteomes" id="UP000183685"/>
    </source>
</evidence>
<gene>
    <name evidence="2" type="ORF">SAMN04488071_1558</name>
</gene>
<dbReference type="AlphaFoldDB" id="A0A1G6YBE7"/>
<dbReference type="Pfam" id="PF11231">
    <property type="entry name" value="DUF3034"/>
    <property type="match status" value="1"/>
</dbReference>
<dbReference type="STRING" id="637679.GCA_001550055_01238"/>
<dbReference type="EMBL" id="FNAK01000003">
    <property type="protein sequence ID" value="SDD87719.1"/>
    <property type="molecule type" value="Genomic_DNA"/>
</dbReference>
<evidence type="ECO:0008006" key="4">
    <source>
        <dbReference type="Google" id="ProtNLM"/>
    </source>
</evidence>
<keyword evidence="1" id="KW-0732">Signal</keyword>
<sequence length="294" mass="31692">MAQSRTTLLFFLTILLIFSSPTTAEENLFGSGKILATPGVIQVEGTAGGGLTPWAVISGYGTNRQIGGSVHHTYVTTNDFTLNATGATVGLYDRLELSFTRQWFDTGSAGERLGLGEGFKFNQDILGAKVKIFGDAVYDQDTWMPQVALGAQYKKADKGAIVRAVGAEDDDDIDVYLAATKILLDKSLVLTGTARLTRANQFGLLGFGGPNGSSRSLQFEGSVAYLLSRHFVLGADYRTKPDNLAFAEEDDAMAAYMVWLPSKHLTVTAAYTDLGKIALQGRQRGFYLSVQLGF</sequence>
<dbReference type="OrthoDB" id="9126735at2"/>
<reference evidence="2 3" key="1">
    <citation type="submission" date="2016-10" db="EMBL/GenBank/DDBJ databases">
        <authorList>
            <person name="de Groot N.N."/>
        </authorList>
    </citation>
    <scope>NUCLEOTIDE SEQUENCE [LARGE SCALE GENOMIC DNA]</scope>
    <source>
        <strain evidence="2 3">CGMCC 1.9109</strain>
    </source>
</reference>
<name>A0A1G6YBE7_9PROT</name>
<keyword evidence="3" id="KW-1185">Reference proteome</keyword>
<evidence type="ECO:0000256" key="1">
    <source>
        <dbReference type="SAM" id="SignalP"/>
    </source>
</evidence>
<proteinExistence type="predicted"/>
<protein>
    <recommendedName>
        <fullName evidence="4">DUF3034 family protein</fullName>
    </recommendedName>
</protein>
<dbReference type="Proteomes" id="UP000183685">
    <property type="component" value="Unassembled WGS sequence"/>
</dbReference>
<feature type="chain" id="PRO_5010263276" description="DUF3034 family protein" evidence="1">
    <location>
        <begin position="25"/>
        <end position="294"/>
    </location>
</feature>
<feature type="signal peptide" evidence="1">
    <location>
        <begin position="1"/>
        <end position="24"/>
    </location>
</feature>
<dbReference type="InterPro" id="IPR021393">
    <property type="entry name" value="DUF3034"/>
</dbReference>
<organism evidence="2 3">
    <name type="scientific">Kordiimonas lacus</name>
    <dbReference type="NCBI Taxonomy" id="637679"/>
    <lineage>
        <taxon>Bacteria</taxon>
        <taxon>Pseudomonadati</taxon>
        <taxon>Pseudomonadota</taxon>
        <taxon>Alphaproteobacteria</taxon>
        <taxon>Kordiimonadales</taxon>
        <taxon>Kordiimonadaceae</taxon>
        <taxon>Kordiimonas</taxon>
    </lineage>
</organism>
<evidence type="ECO:0000313" key="2">
    <source>
        <dbReference type="EMBL" id="SDD87719.1"/>
    </source>
</evidence>